<dbReference type="EMBL" id="FNBN01000001">
    <property type="protein sequence ID" value="SDF24422.1"/>
    <property type="molecule type" value="Genomic_DNA"/>
</dbReference>
<protein>
    <recommendedName>
        <fullName evidence="4">Carotenoid biosynthesis protein</fullName>
    </recommendedName>
</protein>
<gene>
    <name evidence="2" type="ORF">SAMN04488121_1011242</name>
</gene>
<dbReference type="InterPro" id="IPR007354">
    <property type="entry name" value="CruF-like"/>
</dbReference>
<feature type="transmembrane region" description="Helical" evidence="1">
    <location>
        <begin position="294"/>
        <end position="313"/>
    </location>
</feature>
<dbReference type="AlphaFoldDB" id="A0A1G7JHG6"/>
<feature type="transmembrane region" description="Helical" evidence="1">
    <location>
        <begin position="266"/>
        <end position="288"/>
    </location>
</feature>
<evidence type="ECO:0000313" key="3">
    <source>
        <dbReference type="Proteomes" id="UP000199045"/>
    </source>
</evidence>
<feature type="transmembrane region" description="Helical" evidence="1">
    <location>
        <begin position="198"/>
        <end position="218"/>
    </location>
</feature>
<evidence type="ECO:0000256" key="1">
    <source>
        <dbReference type="SAM" id="Phobius"/>
    </source>
</evidence>
<dbReference type="STRING" id="104663.SAMN04488121_1011242"/>
<evidence type="ECO:0000313" key="2">
    <source>
        <dbReference type="EMBL" id="SDF24422.1"/>
    </source>
</evidence>
<feature type="transmembrane region" description="Helical" evidence="1">
    <location>
        <begin position="20"/>
        <end position="41"/>
    </location>
</feature>
<feature type="transmembrane region" description="Helical" evidence="1">
    <location>
        <begin position="114"/>
        <end position="137"/>
    </location>
</feature>
<proteinExistence type="predicted"/>
<keyword evidence="1" id="KW-0812">Transmembrane</keyword>
<name>A0A1G7JHG6_CHIFI</name>
<reference evidence="2 3" key="1">
    <citation type="submission" date="2016-10" db="EMBL/GenBank/DDBJ databases">
        <authorList>
            <person name="de Groot N.N."/>
        </authorList>
    </citation>
    <scope>NUCLEOTIDE SEQUENCE [LARGE SCALE GENOMIC DNA]</scope>
    <source>
        <strain evidence="2 3">DSM 527</strain>
    </source>
</reference>
<dbReference type="Pfam" id="PF04240">
    <property type="entry name" value="Caroten_synth"/>
    <property type="match status" value="1"/>
</dbReference>
<accession>A0A1G7JHG6</accession>
<feature type="transmembrane region" description="Helical" evidence="1">
    <location>
        <begin position="48"/>
        <end position="67"/>
    </location>
</feature>
<feature type="transmembrane region" description="Helical" evidence="1">
    <location>
        <begin position="238"/>
        <end position="254"/>
    </location>
</feature>
<evidence type="ECO:0008006" key="4">
    <source>
        <dbReference type="Google" id="ProtNLM"/>
    </source>
</evidence>
<keyword evidence="1" id="KW-1133">Transmembrane helix</keyword>
<feature type="transmembrane region" description="Helical" evidence="1">
    <location>
        <begin position="157"/>
        <end position="178"/>
    </location>
</feature>
<feature type="transmembrane region" description="Helical" evidence="1">
    <location>
        <begin position="87"/>
        <end position="107"/>
    </location>
</feature>
<dbReference type="Proteomes" id="UP000199045">
    <property type="component" value="Unassembled WGS sequence"/>
</dbReference>
<organism evidence="2 3">
    <name type="scientific">Chitinophaga filiformis</name>
    <name type="common">Myxococcus filiformis</name>
    <name type="synonym">Flexibacter filiformis</name>
    <dbReference type="NCBI Taxonomy" id="104663"/>
    <lineage>
        <taxon>Bacteria</taxon>
        <taxon>Pseudomonadati</taxon>
        <taxon>Bacteroidota</taxon>
        <taxon>Chitinophagia</taxon>
        <taxon>Chitinophagales</taxon>
        <taxon>Chitinophagaceae</taxon>
        <taxon>Chitinophaga</taxon>
    </lineage>
</organism>
<sequence length="322" mass="36892">MKIPAMLPYANMPYGLPPGFCYPLTESCMIILFLLSLFHAWKRGTGHVAYLLGGLGFGLLLEYVNVMSNAGYKYGQFWLMLGHAPDNIPVCIGMGWGIIIYTSRLVSDSRGLPLIAAAAFDALLALSIDLSMDVVAYRLHMWHWDWETRGPGLSPLTAQWFGIPYGNFFGWLCVVFFYSTFARTLEKVHFRGRAITRIWQAITPLLSILISQLALWITLFPMSTWLHEKFNIASREKLIFLLILFPILSIWGFRKKRVLQTAKLPAITWLVPGWFHLYFFAWLFIGGFAGENPWMTFFCVLNLLLGIFIHWWTHLRKPAIGS</sequence>
<dbReference type="OrthoDB" id="634831at2"/>
<keyword evidence="1" id="KW-0472">Membrane</keyword>